<dbReference type="PRINTS" id="PR00081">
    <property type="entry name" value="GDHRDH"/>
</dbReference>
<dbReference type="GO" id="GO:0008967">
    <property type="term" value="F:phosphoglycolate phosphatase activity"/>
    <property type="evidence" value="ECO:0007669"/>
    <property type="project" value="TreeGrafter"/>
</dbReference>
<dbReference type="InterPro" id="IPR036412">
    <property type="entry name" value="HAD-like_sf"/>
</dbReference>
<dbReference type="Pfam" id="PF13344">
    <property type="entry name" value="Hydrolase_6"/>
    <property type="match status" value="1"/>
</dbReference>
<accession>A0A0F4Z5E9</accession>
<dbReference type="NCBIfam" id="TIGR01452">
    <property type="entry name" value="PGP_euk"/>
    <property type="match status" value="1"/>
</dbReference>
<dbReference type="Gene3D" id="3.40.50.1000">
    <property type="entry name" value="HAD superfamily/HAD-like"/>
    <property type="match status" value="2"/>
</dbReference>
<dbReference type="OrthoDB" id="413953at2759"/>
<evidence type="ECO:0000256" key="4">
    <source>
        <dbReference type="ARBA" id="ARBA00069197"/>
    </source>
</evidence>
<comment type="catalytic activity">
    <reaction evidence="2">
        <text>4-nitrophenyl phosphate + H2O = 4-nitrophenol + phosphate + H(+)</text>
        <dbReference type="Rhea" id="RHEA:21664"/>
        <dbReference type="ChEBI" id="CHEBI:15377"/>
        <dbReference type="ChEBI" id="CHEBI:15378"/>
        <dbReference type="ChEBI" id="CHEBI:43474"/>
        <dbReference type="ChEBI" id="CHEBI:57917"/>
        <dbReference type="ChEBI" id="CHEBI:61146"/>
        <dbReference type="EC" id="3.1.3.41"/>
    </reaction>
</comment>
<dbReference type="EC" id="3.1.3.41" evidence="3"/>
<dbReference type="GO" id="GO:0004035">
    <property type="term" value="F:alkaline phosphatase activity"/>
    <property type="evidence" value="ECO:0007669"/>
    <property type="project" value="TreeGrafter"/>
</dbReference>
<evidence type="ECO:0000256" key="1">
    <source>
        <dbReference type="ARBA" id="ARBA00022801"/>
    </source>
</evidence>
<keyword evidence="6" id="KW-1185">Reference proteome</keyword>
<protein>
    <recommendedName>
        <fullName evidence="4">4-nitrophenylphosphatase</fullName>
        <ecNumber evidence="3">3.1.3.41</ecNumber>
    </recommendedName>
</protein>
<dbReference type="InterPro" id="IPR002347">
    <property type="entry name" value="SDR_fam"/>
</dbReference>
<proteinExistence type="predicted"/>
<organism evidence="5 6">
    <name type="scientific">Rasamsonia emersonii (strain ATCC 16479 / CBS 393.64 / IMI 116815)</name>
    <dbReference type="NCBI Taxonomy" id="1408163"/>
    <lineage>
        <taxon>Eukaryota</taxon>
        <taxon>Fungi</taxon>
        <taxon>Dikarya</taxon>
        <taxon>Ascomycota</taxon>
        <taxon>Pezizomycotina</taxon>
        <taxon>Eurotiomycetes</taxon>
        <taxon>Eurotiomycetidae</taxon>
        <taxon>Eurotiales</taxon>
        <taxon>Trichocomaceae</taxon>
        <taxon>Rasamsonia</taxon>
    </lineage>
</organism>
<dbReference type="PANTHER" id="PTHR19288">
    <property type="entry name" value="4-NITROPHENYLPHOSPHATASE-RELATED"/>
    <property type="match status" value="1"/>
</dbReference>
<evidence type="ECO:0000313" key="5">
    <source>
        <dbReference type="EMBL" id="KKA25565.1"/>
    </source>
</evidence>
<dbReference type="PANTHER" id="PTHR19288:SF46">
    <property type="entry name" value="HALOACID DEHALOGENASE-LIKE HYDROLASE DOMAIN-CONTAINING PROTEIN 2"/>
    <property type="match status" value="1"/>
</dbReference>
<keyword evidence="1" id="KW-0378">Hydrolase</keyword>
<dbReference type="Pfam" id="PF13242">
    <property type="entry name" value="Hydrolase_like"/>
    <property type="match status" value="1"/>
</dbReference>
<dbReference type="SUPFAM" id="SSF51735">
    <property type="entry name" value="NAD(P)-binding Rossmann-fold domains"/>
    <property type="match status" value="1"/>
</dbReference>
<dbReference type="Gene3D" id="3.40.50.720">
    <property type="entry name" value="NAD(P)-binding Rossmann-like Domain"/>
    <property type="match status" value="1"/>
</dbReference>
<evidence type="ECO:0000256" key="3">
    <source>
        <dbReference type="ARBA" id="ARBA00066659"/>
    </source>
</evidence>
<comment type="caution">
    <text evidence="5">The sequence shown here is derived from an EMBL/GenBank/DDBJ whole genome shotgun (WGS) entry which is preliminary data.</text>
</comment>
<evidence type="ECO:0000256" key="2">
    <source>
        <dbReference type="ARBA" id="ARBA00050247"/>
    </source>
</evidence>
<dbReference type="AlphaFoldDB" id="A0A0F4Z5E9"/>
<dbReference type="SUPFAM" id="SSF56784">
    <property type="entry name" value="HAD-like"/>
    <property type="match status" value="1"/>
</dbReference>
<dbReference type="GO" id="GO:0005737">
    <property type="term" value="C:cytoplasm"/>
    <property type="evidence" value="ECO:0007669"/>
    <property type="project" value="TreeGrafter"/>
</dbReference>
<sequence>MSTPLYRKALIIGATSGIGETLATKLVSQGTKVVVVGRRQDRLDRVVATLGPDKATGARFDITQLKEIPSFASKITAEHPDIDCIVLNSGIQRAFDFSRPETVDLDVLGQELTTNYTSYVHLTVAFLPFLQAQKGPTHLVYISATLGIVPGMLRTGNYNASKAALHNWILVLREQLKARPGNNVKVVEVFPPAVQTELHDERHQPDLKDGGSLGMPLQQFIDEAYEGLISGEDQFGVGHAKATINGLEKERVKAFHEMRQTVDDFIVHLVHRNRSDLIGLAQRIDHFSKLRAAAMTITPRYLTGDKTALNEFIDRFDVFLFDCDGVLWSGDHVFEGTAETLELLRSRGTSNIGARKQVVFVTNNSTKSRADYKKKLDGLGIPSTVEEIFSSSYSSAIYISRILKLPENKRKVFVLGESGIEQELRSENIPFIGGTDPAYRRDLRQEDYKLIADGDPSLLDPEVGVVLAGLDFHINYLKLALAYHYIRRGAIFLATNIDSTLPNMGTFFPGAGSISAPLIMMLGKEPVALGKPSQSMMDAIEGKFQFDRSRACMVGDRVNTDIRFGVEGKLGGTLAVLTGVSTKDDILHGSVRPTAYVDKLGDLLERESQNPESQKYLPVEPTT</sequence>
<dbReference type="STRING" id="1408163.A0A0F4Z5E9"/>
<dbReference type="Pfam" id="PF00106">
    <property type="entry name" value="adh_short"/>
    <property type="match status" value="1"/>
</dbReference>
<dbReference type="GeneID" id="25312499"/>
<dbReference type="InterPro" id="IPR006357">
    <property type="entry name" value="HAD-SF_hydro_IIA"/>
</dbReference>
<dbReference type="FunFam" id="3.40.50.1000:FF:000039">
    <property type="entry name" value="Phosphoglycolate phosphatase"/>
    <property type="match status" value="1"/>
</dbReference>
<dbReference type="RefSeq" id="XP_013332177.1">
    <property type="nucleotide sequence ID" value="XM_013476723.1"/>
</dbReference>
<dbReference type="InterPro" id="IPR036291">
    <property type="entry name" value="NAD(P)-bd_dom_sf"/>
</dbReference>
<dbReference type="InterPro" id="IPR006349">
    <property type="entry name" value="PGP_euk"/>
</dbReference>
<dbReference type="NCBIfam" id="TIGR01460">
    <property type="entry name" value="HAD-SF-IIA"/>
    <property type="match status" value="1"/>
</dbReference>
<dbReference type="InterPro" id="IPR023214">
    <property type="entry name" value="HAD_sf"/>
</dbReference>
<reference evidence="5 6" key="1">
    <citation type="submission" date="2015-04" db="EMBL/GenBank/DDBJ databases">
        <authorList>
            <person name="Heijne W.H."/>
            <person name="Fedorova N.D."/>
            <person name="Nierman W.C."/>
            <person name="Vollebregt A.W."/>
            <person name="Zhao Z."/>
            <person name="Wu L."/>
            <person name="Kumar M."/>
            <person name="Stam H."/>
            <person name="van den Berg M.A."/>
            <person name="Pel H.J."/>
        </authorList>
    </citation>
    <scope>NUCLEOTIDE SEQUENCE [LARGE SCALE GENOMIC DNA]</scope>
    <source>
        <strain evidence="5 6">CBS 393.64</strain>
    </source>
</reference>
<evidence type="ECO:0000313" key="6">
    <source>
        <dbReference type="Proteomes" id="UP000053958"/>
    </source>
</evidence>
<dbReference type="Proteomes" id="UP000053958">
    <property type="component" value="Unassembled WGS sequence"/>
</dbReference>
<name>A0A0F4Z5E9_RASE3</name>
<dbReference type="EMBL" id="LASV01000018">
    <property type="protein sequence ID" value="KKA25565.1"/>
    <property type="molecule type" value="Genomic_DNA"/>
</dbReference>
<gene>
    <name evidence="5" type="ORF">T310_0445</name>
</gene>